<dbReference type="EMBL" id="MNUE01000028">
    <property type="protein sequence ID" value="OJD33682.1"/>
    <property type="molecule type" value="Genomic_DNA"/>
</dbReference>
<evidence type="ECO:0000256" key="5">
    <source>
        <dbReference type="RuleBase" id="RU003682"/>
    </source>
</evidence>
<sequence length="375" mass="41756">MVGVNNQTFTTIPTLDLSLADSPRSKRLLLSELRNALVVVGFFYLTSTERWIKPETKSRFVEKSIEVCNMPMEKKLEIDMINSKHFLGYSRMGCERTARKIDHREMFDFLSPLPAPGPDDPVYLNVQGPNQWPDSQTVPGFREALETYLAEVGELGHFMRDLVAEALELDPGNLASFFNDPPRNKVSLLKYPEPDPTTECQGVGSHKDGGFLTYLLQATPHAGLEAQNKKGEWIAVPPRPDALVVNVGRSLEAITHGVCTATTHRVNLHPSHFEDPTATARSLGPRYSFPVFQTLKLDLSTEKLLSLRLPAHVARLVADEHVKSDAEAYFATYHRQNPGIGIFTARLTSHPDVGRRWYPEIAAQVLKGQAAFGGV</sequence>
<evidence type="ECO:0000259" key="6">
    <source>
        <dbReference type="PROSITE" id="PS51471"/>
    </source>
</evidence>
<dbReference type="InterPro" id="IPR026992">
    <property type="entry name" value="DIOX_N"/>
</dbReference>
<reference evidence="7 8" key="1">
    <citation type="submission" date="2016-10" db="EMBL/GenBank/DDBJ databases">
        <title>Proteomics and genomics reveal pathogen-plant mechanisms compatible with a hemibiotrophic lifestyle of Diplodia corticola.</title>
        <authorList>
            <person name="Fernandes I."/>
            <person name="De Jonge R."/>
            <person name="Van De Peer Y."/>
            <person name="Devreese B."/>
            <person name="Alves A."/>
            <person name="Esteves A.C."/>
        </authorList>
    </citation>
    <scope>NUCLEOTIDE SEQUENCE [LARGE SCALE GENOMIC DNA]</scope>
    <source>
        <strain evidence="7 8">CBS 112549</strain>
    </source>
</reference>
<evidence type="ECO:0000313" key="7">
    <source>
        <dbReference type="EMBL" id="OJD33682.1"/>
    </source>
</evidence>
<dbReference type="PROSITE" id="PS51471">
    <property type="entry name" value="FE2OG_OXY"/>
    <property type="match status" value="1"/>
</dbReference>
<dbReference type="RefSeq" id="XP_020129942.1">
    <property type="nucleotide sequence ID" value="XM_020273662.1"/>
</dbReference>
<dbReference type="GeneID" id="31013923"/>
<evidence type="ECO:0000256" key="1">
    <source>
        <dbReference type="ARBA" id="ARBA00008056"/>
    </source>
</evidence>
<dbReference type="Proteomes" id="UP000183809">
    <property type="component" value="Unassembled WGS sequence"/>
</dbReference>
<feature type="domain" description="Fe2OG dioxygenase" evidence="6">
    <location>
        <begin position="182"/>
        <end position="295"/>
    </location>
</feature>
<dbReference type="Pfam" id="PF14226">
    <property type="entry name" value="DIOX_N"/>
    <property type="match status" value="1"/>
</dbReference>
<dbReference type="InterPro" id="IPR044861">
    <property type="entry name" value="IPNS-like_FE2OG_OXY"/>
</dbReference>
<accession>A0A1J9R0A5</accession>
<dbReference type="GO" id="GO:0044283">
    <property type="term" value="P:small molecule biosynthetic process"/>
    <property type="evidence" value="ECO:0007669"/>
    <property type="project" value="UniProtKB-ARBA"/>
</dbReference>
<dbReference type="Pfam" id="PF03171">
    <property type="entry name" value="2OG-FeII_Oxy"/>
    <property type="match status" value="1"/>
</dbReference>
<evidence type="ECO:0000256" key="4">
    <source>
        <dbReference type="ARBA" id="ARBA00023004"/>
    </source>
</evidence>
<dbReference type="PANTHER" id="PTHR10209:SF812">
    <property type="entry name" value="2OG-FE(II) OXYGENASE FAMILY, PUTATIVE (AFU_ORTHOLOGUE AFUA_3G14880)-RELATED"/>
    <property type="match status" value="1"/>
</dbReference>
<dbReference type="AlphaFoldDB" id="A0A1J9R0A5"/>
<dbReference type="GO" id="GO:0016491">
    <property type="term" value="F:oxidoreductase activity"/>
    <property type="evidence" value="ECO:0007669"/>
    <property type="project" value="UniProtKB-KW"/>
</dbReference>
<keyword evidence="2 5" id="KW-0479">Metal-binding</keyword>
<dbReference type="SUPFAM" id="SSF51197">
    <property type="entry name" value="Clavaminate synthase-like"/>
    <property type="match status" value="1"/>
</dbReference>
<evidence type="ECO:0000313" key="8">
    <source>
        <dbReference type="Proteomes" id="UP000183809"/>
    </source>
</evidence>
<dbReference type="PANTHER" id="PTHR10209">
    <property type="entry name" value="OXIDOREDUCTASE, 2OG-FE II OXYGENASE FAMILY PROTEIN"/>
    <property type="match status" value="1"/>
</dbReference>
<dbReference type="Gene3D" id="2.60.120.330">
    <property type="entry name" value="B-lactam Antibiotic, Isopenicillin N Synthase, Chain"/>
    <property type="match status" value="1"/>
</dbReference>
<dbReference type="OrthoDB" id="627829at2759"/>
<comment type="similarity">
    <text evidence="1 5">Belongs to the iron/ascorbate-dependent oxidoreductase family.</text>
</comment>
<organism evidence="7 8">
    <name type="scientific">Diplodia corticola</name>
    <dbReference type="NCBI Taxonomy" id="236234"/>
    <lineage>
        <taxon>Eukaryota</taxon>
        <taxon>Fungi</taxon>
        <taxon>Dikarya</taxon>
        <taxon>Ascomycota</taxon>
        <taxon>Pezizomycotina</taxon>
        <taxon>Dothideomycetes</taxon>
        <taxon>Dothideomycetes incertae sedis</taxon>
        <taxon>Botryosphaeriales</taxon>
        <taxon>Botryosphaeriaceae</taxon>
        <taxon>Diplodia</taxon>
    </lineage>
</organism>
<protein>
    <submittedName>
        <fullName evidence="7">2og-fe oxygenase</fullName>
    </submittedName>
</protein>
<name>A0A1J9R0A5_9PEZI</name>
<proteinExistence type="inferred from homology"/>
<comment type="caution">
    <text evidence="7">The sequence shown here is derived from an EMBL/GenBank/DDBJ whole genome shotgun (WGS) entry which is preliminary data.</text>
</comment>
<evidence type="ECO:0000256" key="3">
    <source>
        <dbReference type="ARBA" id="ARBA00023002"/>
    </source>
</evidence>
<dbReference type="GO" id="GO:0046872">
    <property type="term" value="F:metal ion binding"/>
    <property type="evidence" value="ECO:0007669"/>
    <property type="project" value="UniProtKB-KW"/>
</dbReference>
<keyword evidence="8" id="KW-1185">Reference proteome</keyword>
<gene>
    <name evidence="7" type="ORF">BKCO1_2800016</name>
</gene>
<keyword evidence="4 5" id="KW-0408">Iron</keyword>
<dbReference type="STRING" id="236234.A0A1J9R0A5"/>
<dbReference type="InterPro" id="IPR027443">
    <property type="entry name" value="IPNS-like_sf"/>
</dbReference>
<evidence type="ECO:0000256" key="2">
    <source>
        <dbReference type="ARBA" id="ARBA00022723"/>
    </source>
</evidence>
<dbReference type="InterPro" id="IPR005123">
    <property type="entry name" value="Oxoglu/Fe-dep_dioxygenase_dom"/>
</dbReference>
<keyword evidence="3 5" id="KW-0560">Oxidoreductase</keyword>